<proteinExistence type="predicted"/>
<protein>
    <submittedName>
        <fullName evidence="1">Uncharacterized protein</fullName>
    </submittedName>
</protein>
<comment type="caution">
    <text evidence="1">The sequence shown here is derived from an EMBL/GenBank/DDBJ whole genome shotgun (WGS) entry which is preliminary data.</text>
</comment>
<evidence type="ECO:0000313" key="2">
    <source>
        <dbReference type="Proteomes" id="UP001549321"/>
    </source>
</evidence>
<evidence type="ECO:0000313" key="1">
    <source>
        <dbReference type="EMBL" id="MET4634906.1"/>
    </source>
</evidence>
<accession>A0ABV2R1H7</accession>
<organism evidence="1 2">
    <name type="scientific">Kaistia defluvii</name>
    <dbReference type="NCBI Taxonomy" id="410841"/>
    <lineage>
        <taxon>Bacteria</taxon>
        <taxon>Pseudomonadati</taxon>
        <taxon>Pseudomonadota</taxon>
        <taxon>Alphaproteobacteria</taxon>
        <taxon>Hyphomicrobiales</taxon>
        <taxon>Kaistiaceae</taxon>
        <taxon>Kaistia</taxon>
    </lineage>
</organism>
<reference evidence="1 2" key="1">
    <citation type="submission" date="2024-06" db="EMBL/GenBank/DDBJ databases">
        <title>Sorghum-associated microbial communities from plants grown in Nebraska, USA.</title>
        <authorList>
            <person name="Schachtman D."/>
        </authorList>
    </citation>
    <scope>NUCLEOTIDE SEQUENCE [LARGE SCALE GENOMIC DNA]</scope>
    <source>
        <strain evidence="1 2">3207</strain>
    </source>
</reference>
<dbReference type="Proteomes" id="UP001549321">
    <property type="component" value="Unassembled WGS sequence"/>
</dbReference>
<keyword evidence="2" id="KW-1185">Reference proteome</keyword>
<gene>
    <name evidence="1" type="ORF">ABIE08_002852</name>
</gene>
<sequence>MSVKPTQSDRRASVRQTDLNLADTANDLGRLIRAAFMAAEALLGKEDQGAIQTVLHFAEYKLGEIQNELELRLQAAPGAA</sequence>
<name>A0ABV2R1H7_9HYPH</name>
<dbReference type="EMBL" id="JBEPSM010000002">
    <property type="protein sequence ID" value="MET4634906.1"/>
    <property type="molecule type" value="Genomic_DNA"/>
</dbReference>
<dbReference type="RefSeq" id="WP_354551998.1">
    <property type="nucleotide sequence ID" value="NZ_JBEPSM010000002.1"/>
</dbReference>